<dbReference type="InterPro" id="IPR029058">
    <property type="entry name" value="AB_hydrolase_fold"/>
</dbReference>
<dbReference type="AlphaFoldDB" id="A0AAW1H5F7"/>
<keyword evidence="1" id="KW-0378">Hydrolase</keyword>
<dbReference type="CDD" id="cd00519">
    <property type="entry name" value="Lipase_3"/>
    <property type="match status" value="1"/>
</dbReference>
<dbReference type="PANTHER" id="PTHR46086">
    <property type="entry name" value="ALPHA/BETA-HYDROLASES SUPERFAMILY PROTEIN"/>
    <property type="match status" value="1"/>
</dbReference>
<dbReference type="Pfam" id="PF01764">
    <property type="entry name" value="Lipase_3"/>
    <property type="match status" value="1"/>
</dbReference>
<proteinExistence type="predicted"/>
<evidence type="ECO:0000256" key="1">
    <source>
        <dbReference type="ARBA" id="ARBA00022801"/>
    </source>
</evidence>
<accession>A0AAW1H5F7</accession>
<evidence type="ECO:0000313" key="4">
    <source>
        <dbReference type="Proteomes" id="UP001443914"/>
    </source>
</evidence>
<feature type="domain" description="Fungal lipase-type" evidence="2">
    <location>
        <begin position="196"/>
        <end position="366"/>
    </location>
</feature>
<dbReference type="InterPro" id="IPR002921">
    <property type="entry name" value="Fungal_lipase-type"/>
</dbReference>
<dbReference type="SUPFAM" id="SSF53474">
    <property type="entry name" value="alpha/beta-Hydrolases"/>
    <property type="match status" value="1"/>
</dbReference>
<dbReference type="GO" id="GO:0006629">
    <property type="term" value="P:lipid metabolic process"/>
    <property type="evidence" value="ECO:0007669"/>
    <property type="project" value="InterPro"/>
</dbReference>
<organism evidence="3 4">
    <name type="scientific">Saponaria officinalis</name>
    <name type="common">Common soapwort</name>
    <name type="synonym">Lychnis saponaria</name>
    <dbReference type="NCBI Taxonomy" id="3572"/>
    <lineage>
        <taxon>Eukaryota</taxon>
        <taxon>Viridiplantae</taxon>
        <taxon>Streptophyta</taxon>
        <taxon>Embryophyta</taxon>
        <taxon>Tracheophyta</taxon>
        <taxon>Spermatophyta</taxon>
        <taxon>Magnoliopsida</taxon>
        <taxon>eudicotyledons</taxon>
        <taxon>Gunneridae</taxon>
        <taxon>Pentapetalae</taxon>
        <taxon>Caryophyllales</taxon>
        <taxon>Caryophyllaceae</taxon>
        <taxon>Caryophylleae</taxon>
        <taxon>Saponaria</taxon>
    </lineage>
</organism>
<gene>
    <name evidence="3" type="ORF">RND81_13G198800</name>
</gene>
<sequence length="493" mass="57505">METTKLNSRKHISLLPNEQKATLRNLVRDFLHYRDDIGKSDFVSHNISEEQENKYIHRGLIFVSLLIQIFLKYIEEYLKKLGCKIERFLNRKIIPRNGEMMIDENSDGYISFLGHLDSRIELDEEISKEDGRYYPALSMMAAKLAYENASFIKNTVTHHWNMEYVDFYDCYNEFQQEKTTQAFMMLERNEENDIIVLAFRGTSPFDCNDWSTDFDFSWLKIDEIGKIHKGFMMALGLKKCYHEDNDELGDFYGDWPNQIKHDNNYPLAYYSIREKLKILMSQNKTAKLIITGHSLGGALAILFPAILALHGEVEILDRLEAIYTYGQPRVGNEKFGEFMKNKIKEHNIKYYRIVYGYDIVPKVPLDNTLMTFKHFGTCIHFNSLYHAKIVEEEQIKKHDAKEGEIKKCLKMVKAIIMGLMRWGLASLIAIWQLIRGLIIGLTAGPQFKEGWLLICGRIFGILIPCFMDHNPQDYVNATRLASEDLFTKYASLH</sequence>
<keyword evidence="4" id="KW-1185">Reference proteome</keyword>
<dbReference type="Proteomes" id="UP001443914">
    <property type="component" value="Unassembled WGS sequence"/>
</dbReference>
<protein>
    <recommendedName>
        <fullName evidence="2">Fungal lipase-type domain-containing protein</fullName>
    </recommendedName>
</protein>
<evidence type="ECO:0000313" key="3">
    <source>
        <dbReference type="EMBL" id="KAK9670392.1"/>
    </source>
</evidence>
<name>A0AAW1H5F7_SAPOF</name>
<comment type="caution">
    <text evidence="3">The sequence shown here is derived from an EMBL/GenBank/DDBJ whole genome shotgun (WGS) entry which is preliminary data.</text>
</comment>
<dbReference type="GO" id="GO:0004806">
    <property type="term" value="F:triacylglycerol lipase activity"/>
    <property type="evidence" value="ECO:0007669"/>
    <property type="project" value="InterPro"/>
</dbReference>
<dbReference type="PANTHER" id="PTHR46086:SF17">
    <property type="entry name" value="ALPHA_BETA-HYDROLASES SUPERFAMILY PROTEIN"/>
    <property type="match status" value="1"/>
</dbReference>
<dbReference type="Gene3D" id="3.40.50.1820">
    <property type="entry name" value="alpha/beta hydrolase"/>
    <property type="match status" value="1"/>
</dbReference>
<dbReference type="EMBL" id="JBDFQZ010000013">
    <property type="protein sequence ID" value="KAK9670392.1"/>
    <property type="molecule type" value="Genomic_DNA"/>
</dbReference>
<evidence type="ECO:0000259" key="2">
    <source>
        <dbReference type="Pfam" id="PF01764"/>
    </source>
</evidence>
<dbReference type="InterPro" id="IPR044819">
    <property type="entry name" value="OBL-like"/>
</dbReference>
<reference evidence="3" key="1">
    <citation type="submission" date="2024-03" db="EMBL/GenBank/DDBJ databases">
        <title>WGS assembly of Saponaria officinalis var. Norfolk2.</title>
        <authorList>
            <person name="Jenkins J."/>
            <person name="Shu S."/>
            <person name="Grimwood J."/>
            <person name="Barry K."/>
            <person name="Goodstein D."/>
            <person name="Schmutz J."/>
            <person name="Leebens-Mack J."/>
            <person name="Osbourn A."/>
        </authorList>
    </citation>
    <scope>NUCLEOTIDE SEQUENCE [LARGE SCALE GENOMIC DNA]</scope>
    <source>
        <strain evidence="3">JIC</strain>
    </source>
</reference>